<dbReference type="SUPFAM" id="SSF47413">
    <property type="entry name" value="lambda repressor-like DNA-binding domains"/>
    <property type="match status" value="1"/>
</dbReference>
<dbReference type="Proteomes" id="UP000277671">
    <property type="component" value="Unassembled WGS sequence"/>
</dbReference>
<sequence>MARFTPATPRSRRLGRELRRLRDAAKLTLEQAGKSVDSSGSRIQRIESGDIKVRPGDVMELLVAYGVAIDSEPGSSLLAMARDLREPGWWQRLDSLSSRYATMIAYEEEASEIFNFEPVLIPGLLQTEAYARAVISVGQETNDEVIAQRVSARMTRQAILSRKDNRPKLDVAISEAALMVEVGGVEVMAEQLDHLAKSAARPNITVRVLRFAAGAHMANHGGFLILGLNEDPPLGYIDTLAGALFLESRNETDRLRLVYDHLKELAMSPAESVSFIKERSHAMA</sequence>
<dbReference type="RefSeq" id="WP_121156447.1">
    <property type="nucleotide sequence ID" value="NZ_RBKT01000001.1"/>
</dbReference>
<dbReference type="Gene3D" id="1.10.260.40">
    <property type="entry name" value="lambda repressor-like DNA-binding domains"/>
    <property type="match status" value="1"/>
</dbReference>
<dbReference type="GO" id="GO:0003677">
    <property type="term" value="F:DNA binding"/>
    <property type="evidence" value="ECO:0007669"/>
    <property type="project" value="InterPro"/>
</dbReference>
<dbReference type="SMART" id="SM00530">
    <property type="entry name" value="HTH_XRE"/>
    <property type="match status" value="1"/>
</dbReference>
<evidence type="ECO:0000313" key="3">
    <source>
        <dbReference type="Proteomes" id="UP000277671"/>
    </source>
</evidence>
<dbReference type="InterPro" id="IPR001387">
    <property type="entry name" value="Cro/C1-type_HTH"/>
</dbReference>
<dbReference type="AlphaFoldDB" id="A0A495JFE3"/>
<keyword evidence="3" id="KW-1185">Reference proteome</keyword>
<name>A0A495JFE3_9ACTN</name>
<dbReference type="InterPro" id="IPR043917">
    <property type="entry name" value="DUF5753"/>
</dbReference>
<protein>
    <submittedName>
        <fullName evidence="2">Helix-turn-helix protein</fullName>
    </submittedName>
</protein>
<accession>A0A495JFE3</accession>
<feature type="domain" description="HTH cro/C1-type" evidence="1">
    <location>
        <begin position="18"/>
        <end position="72"/>
    </location>
</feature>
<evidence type="ECO:0000259" key="1">
    <source>
        <dbReference type="PROSITE" id="PS50943"/>
    </source>
</evidence>
<dbReference type="Pfam" id="PF13560">
    <property type="entry name" value="HTH_31"/>
    <property type="match status" value="1"/>
</dbReference>
<gene>
    <name evidence="2" type="ORF">BDK92_2008</name>
</gene>
<organism evidence="2 3">
    <name type="scientific">Micromonospora pisi</name>
    <dbReference type="NCBI Taxonomy" id="589240"/>
    <lineage>
        <taxon>Bacteria</taxon>
        <taxon>Bacillati</taxon>
        <taxon>Actinomycetota</taxon>
        <taxon>Actinomycetes</taxon>
        <taxon>Micromonosporales</taxon>
        <taxon>Micromonosporaceae</taxon>
        <taxon>Micromonospora</taxon>
    </lineage>
</organism>
<dbReference type="InterPro" id="IPR010982">
    <property type="entry name" value="Lambda_DNA-bd_dom_sf"/>
</dbReference>
<dbReference type="OrthoDB" id="4285266at2"/>
<dbReference type="PROSITE" id="PS50943">
    <property type="entry name" value="HTH_CROC1"/>
    <property type="match status" value="1"/>
</dbReference>
<dbReference type="Pfam" id="PF19054">
    <property type="entry name" value="DUF5753"/>
    <property type="match status" value="1"/>
</dbReference>
<comment type="caution">
    <text evidence="2">The sequence shown here is derived from an EMBL/GenBank/DDBJ whole genome shotgun (WGS) entry which is preliminary data.</text>
</comment>
<reference evidence="2 3" key="1">
    <citation type="submission" date="2018-10" db="EMBL/GenBank/DDBJ databases">
        <title>Sequencing the genomes of 1000 actinobacteria strains.</title>
        <authorList>
            <person name="Klenk H.-P."/>
        </authorList>
    </citation>
    <scope>NUCLEOTIDE SEQUENCE [LARGE SCALE GENOMIC DNA]</scope>
    <source>
        <strain evidence="2 3">DSM 45175</strain>
    </source>
</reference>
<dbReference type="EMBL" id="RBKT01000001">
    <property type="protein sequence ID" value="RKR87716.1"/>
    <property type="molecule type" value="Genomic_DNA"/>
</dbReference>
<proteinExistence type="predicted"/>
<evidence type="ECO:0000313" key="2">
    <source>
        <dbReference type="EMBL" id="RKR87716.1"/>
    </source>
</evidence>
<dbReference type="CDD" id="cd00093">
    <property type="entry name" value="HTH_XRE"/>
    <property type="match status" value="1"/>
</dbReference>